<name>A0A7U3ZNZ7_RUNSL</name>
<reference evidence="2" key="1">
    <citation type="submission" date="2011-06" db="EMBL/GenBank/DDBJ databases">
        <title>The complete genome of chromosome of Runella slithyformis DSM 19594.</title>
        <authorList>
            <consortium name="US DOE Joint Genome Institute (JGI-PGF)"/>
            <person name="Lucas S."/>
            <person name="Han J."/>
            <person name="Lapidus A."/>
            <person name="Bruce D."/>
            <person name="Goodwin L."/>
            <person name="Pitluck S."/>
            <person name="Peters L."/>
            <person name="Kyrpides N."/>
            <person name="Mavromatis K."/>
            <person name="Ivanova N."/>
            <person name="Ovchinnikova G."/>
            <person name="Zhang X."/>
            <person name="Misra M."/>
            <person name="Detter J.C."/>
            <person name="Tapia R."/>
            <person name="Han C."/>
            <person name="Land M."/>
            <person name="Hauser L."/>
            <person name="Markowitz V."/>
            <person name="Cheng J.-F."/>
            <person name="Hugenholtz P."/>
            <person name="Woyke T."/>
            <person name="Wu D."/>
            <person name="Tindall B."/>
            <person name="Faehrich R."/>
            <person name="Brambilla E."/>
            <person name="Klenk H.-P."/>
            <person name="Eisen J.A."/>
        </authorList>
    </citation>
    <scope>NUCLEOTIDE SEQUENCE [LARGE SCALE GENOMIC DNA]</scope>
    <source>
        <strain evidence="2">ATCC 29530 / DSM 19594 / LMG 11500 / NCIMB 11436 / LSU 4</strain>
    </source>
</reference>
<accession>A0A7U3ZNZ7</accession>
<organism evidence="1 2">
    <name type="scientific">Runella slithyformis (strain ATCC 29530 / DSM 19594 / LMG 11500 / NCIMB 11436 / LSU 4)</name>
    <dbReference type="NCBI Taxonomy" id="761193"/>
    <lineage>
        <taxon>Bacteria</taxon>
        <taxon>Pseudomonadati</taxon>
        <taxon>Bacteroidota</taxon>
        <taxon>Cytophagia</taxon>
        <taxon>Cytophagales</taxon>
        <taxon>Spirosomataceae</taxon>
        <taxon>Runella</taxon>
    </lineage>
</organism>
<keyword evidence="2" id="KW-1185">Reference proteome</keyword>
<proteinExistence type="predicted"/>
<dbReference type="Proteomes" id="UP000000493">
    <property type="component" value="Chromosome"/>
</dbReference>
<sequence>MYILLIYRNAQVMKIALSVFLFSLFPYWVMAQSNSYNYYVPEFKLPDSDSKIVVNEKGDSVLVVRFQKKDIGLNTYQDLVKTYKSTPFFANKWHNGEIVTDNEKRLPFIIAYNIENGVVYLVRNTSEVATLMRPKEFSVMGHTFKKIQNRYFEVVHEGRTQLLKEYECKLQLNNPIIKTGYETEGGSNDYEGEYIKSVTYYLNKDGKLKYLPLGRKIFSQFGVQQKEVEEYAESNKLNPKTESGLLAIFKHFDTLHK</sequence>
<evidence type="ECO:0000313" key="1">
    <source>
        <dbReference type="EMBL" id="AEI50702.1"/>
    </source>
</evidence>
<reference evidence="1 2" key="2">
    <citation type="journal article" date="2012" name="Stand. Genomic Sci.">
        <title>Complete genome sequence of the aquatic bacterium Runella slithyformis type strain (LSU 4(T)).</title>
        <authorList>
            <person name="Copeland A."/>
            <person name="Zhang X."/>
            <person name="Misra M."/>
            <person name="Lapidus A."/>
            <person name="Nolan M."/>
            <person name="Lucas S."/>
            <person name="Deshpande S."/>
            <person name="Cheng J.F."/>
            <person name="Tapia R."/>
            <person name="Goodwin L.A."/>
            <person name="Pitluck S."/>
            <person name="Liolios K."/>
            <person name="Pagani I."/>
            <person name="Ivanova N."/>
            <person name="Mikhailova N."/>
            <person name="Pati A."/>
            <person name="Chen A."/>
            <person name="Palaniappan K."/>
            <person name="Land M."/>
            <person name="Hauser L."/>
            <person name="Pan C."/>
            <person name="Jeffries C.D."/>
            <person name="Detter J.C."/>
            <person name="Brambilla E.M."/>
            <person name="Rohde M."/>
            <person name="Djao O.D."/>
            <person name="Goker M."/>
            <person name="Sikorski J."/>
            <person name="Tindall B.J."/>
            <person name="Woyke T."/>
            <person name="Bristow J."/>
            <person name="Eisen J.A."/>
            <person name="Markowitz V."/>
            <person name="Hugenholtz P."/>
            <person name="Kyrpides N.C."/>
            <person name="Klenk H.P."/>
            <person name="Mavromatis K."/>
        </authorList>
    </citation>
    <scope>NUCLEOTIDE SEQUENCE [LARGE SCALE GENOMIC DNA]</scope>
    <source>
        <strain evidence="2">ATCC 29530 / DSM 19594 / LMG 11500 / NCIMB 11436 / LSU 4</strain>
    </source>
</reference>
<protein>
    <submittedName>
        <fullName evidence="1">Uncharacterized protein</fullName>
    </submittedName>
</protein>
<dbReference type="EMBL" id="CP002859">
    <property type="protein sequence ID" value="AEI50702.1"/>
    <property type="molecule type" value="Genomic_DNA"/>
</dbReference>
<dbReference type="KEGG" id="rsi:Runsl_4373"/>
<gene>
    <name evidence="1" type="ordered locus">Runsl_4373</name>
</gene>
<dbReference type="AlphaFoldDB" id="A0A7U3ZNZ7"/>
<evidence type="ECO:0000313" key="2">
    <source>
        <dbReference type="Proteomes" id="UP000000493"/>
    </source>
</evidence>